<sequence length="97" mass="10957">MQSIKCRAEFGLCRWGVRHELFPEPRLLTLVKSANPLGESSDSELGFLNEETVCIQDPSARRGLCKWGVGKSKVKLTGCGRSRRDLNSRYWIQSPMS</sequence>
<accession>A0A2K1IAT1</accession>
<dbReference type="AlphaFoldDB" id="A0A2K1IAT1"/>
<reference evidence="2" key="3">
    <citation type="submission" date="2020-12" db="UniProtKB">
        <authorList>
            <consortium name="EnsemblPlants"/>
        </authorList>
    </citation>
    <scope>IDENTIFICATION</scope>
</reference>
<organism evidence="1">
    <name type="scientific">Physcomitrium patens</name>
    <name type="common">Spreading-leaved earth moss</name>
    <name type="synonym">Physcomitrella patens</name>
    <dbReference type="NCBI Taxonomy" id="3218"/>
    <lineage>
        <taxon>Eukaryota</taxon>
        <taxon>Viridiplantae</taxon>
        <taxon>Streptophyta</taxon>
        <taxon>Embryophyta</taxon>
        <taxon>Bryophyta</taxon>
        <taxon>Bryophytina</taxon>
        <taxon>Bryopsida</taxon>
        <taxon>Funariidae</taxon>
        <taxon>Funariales</taxon>
        <taxon>Funariaceae</taxon>
        <taxon>Physcomitrium</taxon>
    </lineage>
</organism>
<dbReference type="InParanoid" id="A0A2K1IAT1"/>
<reference evidence="1 3" key="1">
    <citation type="journal article" date="2008" name="Science">
        <title>The Physcomitrella genome reveals evolutionary insights into the conquest of land by plants.</title>
        <authorList>
            <person name="Rensing S."/>
            <person name="Lang D."/>
            <person name="Zimmer A."/>
            <person name="Terry A."/>
            <person name="Salamov A."/>
            <person name="Shapiro H."/>
            <person name="Nishiyama T."/>
            <person name="Perroud P.-F."/>
            <person name="Lindquist E."/>
            <person name="Kamisugi Y."/>
            <person name="Tanahashi T."/>
            <person name="Sakakibara K."/>
            <person name="Fujita T."/>
            <person name="Oishi K."/>
            <person name="Shin-I T."/>
            <person name="Kuroki Y."/>
            <person name="Toyoda A."/>
            <person name="Suzuki Y."/>
            <person name="Hashimoto A."/>
            <person name="Yamaguchi K."/>
            <person name="Sugano A."/>
            <person name="Kohara Y."/>
            <person name="Fujiyama A."/>
            <person name="Anterola A."/>
            <person name="Aoki S."/>
            <person name="Ashton N."/>
            <person name="Barbazuk W.B."/>
            <person name="Barker E."/>
            <person name="Bennetzen J."/>
            <person name="Bezanilla M."/>
            <person name="Blankenship R."/>
            <person name="Cho S.H."/>
            <person name="Dutcher S."/>
            <person name="Estelle M."/>
            <person name="Fawcett J.A."/>
            <person name="Gundlach H."/>
            <person name="Hanada K."/>
            <person name="Heyl A."/>
            <person name="Hicks K.A."/>
            <person name="Hugh J."/>
            <person name="Lohr M."/>
            <person name="Mayer K."/>
            <person name="Melkozernov A."/>
            <person name="Murata T."/>
            <person name="Nelson D."/>
            <person name="Pils B."/>
            <person name="Prigge M."/>
            <person name="Reiss B."/>
            <person name="Renner T."/>
            <person name="Rombauts S."/>
            <person name="Rushton P."/>
            <person name="Sanderfoot A."/>
            <person name="Schween G."/>
            <person name="Shiu S.-H."/>
            <person name="Stueber K."/>
            <person name="Theodoulou F.L."/>
            <person name="Tu H."/>
            <person name="Van de Peer Y."/>
            <person name="Verrier P.J."/>
            <person name="Waters E."/>
            <person name="Wood A."/>
            <person name="Yang L."/>
            <person name="Cove D."/>
            <person name="Cuming A."/>
            <person name="Hasebe M."/>
            <person name="Lucas S."/>
            <person name="Mishler D.B."/>
            <person name="Reski R."/>
            <person name="Grigoriev I."/>
            <person name="Quatrano R.S."/>
            <person name="Boore J.L."/>
        </authorList>
    </citation>
    <scope>NUCLEOTIDE SEQUENCE [LARGE SCALE GENOMIC DNA]</scope>
    <source>
        <strain evidence="2 3">cv. Gransden 2004</strain>
    </source>
</reference>
<reference evidence="1 3" key="2">
    <citation type="journal article" date="2018" name="Plant J.">
        <title>The Physcomitrella patens chromosome-scale assembly reveals moss genome structure and evolution.</title>
        <authorList>
            <person name="Lang D."/>
            <person name="Ullrich K.K."/>
            <person name="Murat F."/>
            <person name="Fuchs J."/>
            <person name="Jenkins J."/>
            <person name="Haas F.B."/>
            <person name="Piednoel M."/>
            <person name="Gundlach H."/>
            <person name="Van Bel M."/>
            <person name="Meyberg R."/>
            <person name="Vives C."/>
            <person name="Morata J."/>
            <person name="Symeonidi A."/>
            <person name="Hiss M."/>
            <person name="Muchero W."/>
            <person name="Kamisugi Y."/>
            <person name="Saleh O."/>
            <person name="Blanc G."/>
            <person name="Decker E.L."/>
            <person name="van Gessel N."/>
            <person name="Grimwood J."/>
            <person name="Hayes R.D."/>
            <person name="Graham S.W."/>
            <person name="Gunter L.E."/>
            <person name="McDaniel S.F."/>
            <person name="Hoernstein S.N.W."/>
            <person name="Larsson A."/>
            <person name="Li F.W."/>
            <person name="Perroud P.F."/>
            <person name="Phillips J."/>
            <person name="Ranjan P."/>
            <person name="Rokshar D.S."/>
            <person name="Rothfels C.J."/>
            <person name="Schneider L."/>
            <person name="Shu S."/>
            <person name="Stevenson D.W."/>
            <person name="Thummler F."/>
            <person name="Tillich M."/>
            <person name="Villarreal Aguilar J.C."/>
            <person name="Widiez T."/>
            <person name="Wong G.K."/>
            <person name="Wymore A."/>
            <person name="Zhang Y."/>
            <person name="Zimmer A.D."/>
            <person name="Quatrano R.S."/>
            <person name="Mayer K.F.X."/>
            <person name="Goodstein D."/>
            <person name="Casacuberta J.M."/>
            <person name="Vandepoele K."/>
            <person name="Reski R."/>
            <person name="Cuming A.C."/>
            <person name="Tuskan G.A."/>
            <person name="Maumus F."/>
            <person name="Salse J."/>
            <person name="Schmutz J."/>
            <person name="Rensing S.A."/>
        </authorList>
    </citation>
    <scope>NUCLEOTIDE SEQUENCE [LARGE SCALE GENOMIC DNA]</scope>
    <source>
        <strain evidence="2 3">cv. Gransden 2004</strain>
    </source>
</reference>
<evidence type="ECO:0000313" key="3">
    <source>
        <dbReference type="Proteomes" id="UP000006727"/>
    </source>
</evidence>
<proteinExistence type="predicted"/>
<name>A0A2K1IAT1_PHYPA</name>
<gene>
    <name evidence="1" type="ORF">PHYPA_030955</name>
</gene>
<dbReference type="Gramene" id="Pp3c27_5220V3.1">
    <property type="protein sequence ID" value="Pp3c27_5220V3.1"/>
    <property type="gene ID" value="Pp3c27_5220"/>
</dbReference>
<keyword evidence="3" id="KW-1185">Reference proteome</keyword>
<dbReference type="EnsemblPlants" id="Pp3c27_5220V3.1">
    <property type="protein sequence ID" value="Pp3c27_5220V3.1"/>
    <property type="gene ID" value="Pp3c27_5220"/>
</dbReference>
<dbReference type="Proteomes" id="UP000006727">
    <property type="component" value="Chromosome 27"/>
</dbReference>
<evidence type="ECO:0000313" key="1">
    <source>
        <dbReference type="EMBL" id="PNR26380.1"/>
    </source>
</evidence>
<evidence type="ECO:0000313" key="2">
    <source>
        <dbReference type="EnsemblPlants" id="Pp3c27_5220V3.1"/>
    </source>
</evidence>
<dbReference type="EMBL" id="ABEU02000027">
    <property type="protein sequence ID" value="PNR26380.1"/>
    <property type="molecule type" value="Genomic_DNA"/>
</dbReference>
<protein>
    <submittedName>
        <fullName evidence="1 2">Uncharacterized protein</fullName>
    </submittedName>
</protein>